<evidence type="ECO:0000313" key="3">
    <source>
        <dbReference type="Proteomes" id="UP001230051"/>
    </source>
</evidence>
<feature type="non-terminal residue" evidence="2">
    <location>
        <position position="395"/>
    </location>
</feature>
<feature type="compositionally biased region" description="Basic and acidic residues" evidence="1">
    <location>
        <begin position="167"/>
        <end position="176"/>
    </location>
</feature>
<accession>A0AAD8FW94</accession>
<feature type="compositionally biased region" description="Basic and acidic residues" evidence="1">
    <location>
        <begin position="128"/>
        <end position="153"/>
    </location>
</feature>
<feature type="compositionally biased region" description="Acidic residues" evidence="1">
    <location>
        <begin position="116"/>
        <end position="127"/>
    </location>
</feature>
<feature type="region of interest" description="Disordered" evidence="1">
    <location>
        <begin position="358"/>
        <end position="395"/>
    </location>
</feature>
<name>A0AAD8FW94_ACIOX</name>
<dbReference type="Proteomes" id="UP001230051">
    <property type="component" value="Unassembled WGS sequence"/>
</dbReference>
<evidence type="ECO:0000256" key="1">
    <source>
        <dbReference type="SAM" id="MobiDB-lite"/>
    </source>
</evidence>
<comment type="caution">
    <text evidence="2">The sequence shown here is derived from an EMBL/GenBank/DDBJ whole genome shotgun (WGS) entry which is preliminary data.</text>
</comment>
<keyword evidence="3" id="KW-1185">Reference proteome</keyword>
<dbReference type="AlphaFoldDB" id="A0AAD8FW94"/>
<gene>
    <name evidence="2" type="ORF">AOXY_G27017</name>
</gene>
<proteinExistence type="predicted"/>
<sequence>MHRFQINAALMRGLGAHLVQSPGRDSAGWPSLARTRAVSWETANMPVMSRPGFVMKTERDTSPTEGSWSWEKRKSDPEILGLETDVLCSDPEDNEQDIQNLEMKRSELDSLHSDQENSDTDNQEWDDKEWGSEDHETGKIEEGSTHVVEDRTQTDGQVIDGKACNLESEKEEHSQKNIDSYESSEEESSCSRFNLKLHLSSNSNDLSLKSQKSLGSYPSLQEFQRASAVRINISETSVSSLEIEEEIPFDTEISKGEVLETGSPQGLDSPDLKSKRVSNDTSPIKEECPEGVNQQQITKVPKDSMRHNSQNDYLTQSDLLVDHSPFKSKQYMLPQVPGTVGDQFHQSYTVVEEIKKDHQDIGKPVLPRVEFPKGTSSAEKTTEGKPNKGGLFLDL</sequence>
<evidence type="ECO:0000313" key="2">
    <source>
        <dbReference type="EMBL" id="KAK1155644.1"/>
    </source>
</evidence>
<dbReference type="EMBL" id="JAGXEW010000030">
    <property type="protein sequence ID" value="KAK1155644.1"/>
    <property type="molecule type" value="Genomic_DNA"/>
</dbReference>
<organism evidence="2 3">
    <name type="scientific">Acipenser oxyrinchus oxyrinchus</name>
    <dbReference type="NCBI Taxonomy" id="40147"/>
    <lineage>
        <taxon>Eukaryota</taxon>
        <taxon>Metazoa</taxon>
        <taxon>Chordata</taxon>
        <taxon>Craniata</taxon>
        <taxon>Vertebrata</taxon>
        <taxon>Euteleostomi</taxon>
        <taxon>Actinopterygii</taxon>
        <taxon>Chondrostei</taxon>
        <taxon>Acipenseriformes</taxon>
        <taxon>Acipenseridae</taxon>
        <taxon>Acipenser</taxon>
    </lineage>
</organism>
<reference evidence="2" key="1">
    <citation type="submission" date="2022-02" db="EMBL/GenBank/DDBJ databases">
        <title>Atlantic sturgeon de novo genome assembly.</title>
        <authorList>
            <person name="Stock M."/>
            <person name="Klopp C."/>
            <person name="Guiguen Y."/>
            <person name="Cabau C."/>
            <person name="Parinello H."/>
            <person name="Santidrian Yebra-Pimentel E."/>
            <person name="Kuhl H."/>
            <person name="Dirks R.P."/>
            <person name="Guessner J."/>
            <person name="Wuertz S."/>
            <person name="Du K."/>
            <person name="Schartl M."/>
        </authorList>
    </citation>
    <scope>NUCLEOTIDE SEQUENCE</scope>
    <source>
        <strain evidence="2">STURGEONOMICS-FGT-2020</strain>
        <tissue evidence="2">Whole blood</tissue>
    </source>
</reference>
<protein>
    <submittedName>
        <fullName evidence="2">Uncharacterized protein</fullName>
    </submittedName>
</protein>
<feature type="region of interest" description="Disordered" evidence="1">
    <location>
        <begin position="245"/>
        <end position="309"/>
    </location>
</feature>
<feature type="compositionally biased region" description="Basic and acidic residues" evidence="1">
    <location>
        <begin position="270"/>
        <end position="288"/>
    </location>
</feature>
<feature type="region of interest" description="Disordered" evidence="1">
    <location>
        <begin position="109"/>
        <end position="191"/>
    </location>
</feature>